<dbReference type="EMBL" id="CP045894">
    <property type="protein sequence ID" value="QQP54910.1"/>
    <property type="molecule type" value="Genomic_DNA"/>
</dbReference>
<dbReference type="OrthoDB" id="6108017at2759"/>
<sequence>MAQGKYDLSKWKYAELRDTINTSCDIELMGACREEFHRRLKVYHAWKAKNRKKNGNEDSSSPFDENMRAPKSILDEASKLGNAALLQY</sequence>
<proteinExistence type="predicted"/>
<evidence type="ECO:0000313" key="1">
    <source>
        <dbReference type="EMBL" id="QQP54910.1"/>
    </source>
</evidence>
<name>A0A7T8KFD2_CALRO</name>
<reference evidence="2" key="1">
    <citation type="submission" date="2021-01" db="EMBL/GenBank/DDBJ databases">
        <title>Caligus Genome Assembly.</title>
        <authorList>
            <person name="Gallardo-Escarate C."/>
        </authorList>
    </citation>
    <scope>NUCLEOTIDE SEQUENCE [LARGE SCALE GENOMIC DNA]</scope>
</reference>
<organism evidence="1 2">
    <name type="scientific">Caligus rogercresseyi</name>
    <name type="common">Sea louse</name>
    <dbReference type="NCBI Taxonomy" id="217165"/>
    <lineage>
        <taxon>Eukaryota</taxon>
        <taxon>Metazoa</taxon>
        <taxon>Ecdysozoa</taxon>
        <taxon>Arthropoda</taxon>
        <taxon>Crustacea</taxon>
        <taxon>Multicrustacea</taxon>
        <taxon>Hexanauplia</taxon>
        <taxon>Copepoda</taxon>
        <taxon>Siphonostomatoida</taxon>
        <taxon>Caligidae</taxon>
        <taxon>Caligus</taxon>
    </lineage>
</organism>
<dbReference type="Proteomes" id="UP000595437">
    <property type="component" value="Chromosome 5"/>
</dbReference>
<gene>
    <name evidence="1" type="ORF">FKW44_007902</name>
</gene>
<dbReference type="CDD" id="cd21958">
    <property type="entry name" value="MyUb_Myo6"/>
    <property type="match status" value="1"/>
</dbReference>
<dbReference type="AlphaFoldDB" id="A0A7T8KFD2"/>
<evidence type="ECO:0000313" key="2">
    <source>
        <dbReference type="Proteomes" id="UP000595437"/>
    </source>
</evidence>
<protein>
    <submittedName>
        <fullName evidence="1">Uncharacterized protein</fullName>
    </submittedName>
</protein>
<keyword evidence="2" id="KW-1185">Reference proteome</keyword>
<accession>A0A7T8KFD2</accession>